<evidence type="ECO:0000313" key="1">
    <source>
        <dbReference type="EMBL" id="KIM42127.1"/>
    </source>
</evidence>
<organism evidence="1 2">
    <name type="scientific">Hebeloma cylindrosporum</name>
    <dbReference type="NCBI Taxonomy" id="76867"/>
    <lineage>
        <taxon>Eukaryota</taxon>
        <taxon>Fungi</taxon>
        <taxon>Dikarya</taxon>
        <taxon>Basidiomycota</taxon>
        <taxon>Agaricomycotina</taxon>
        <taxon>Agaricomycetes</taxon>
        <taxon>Agaricomycetidae</taxon>
        <taxon>Agaricales</taxon>
        <taxon>Agaricineae</taxon>
        <taxon>Hymenogastraceae</taxon>
        <taxon>Hebeloma</taxon>
    </lineage>
</organism>
<keyword evidence="2" id="KW-1185">Reference proteome</keyword>
<protein>
    <submittedName>
        <fullName evidence="1">Uncharacterized protein</fullName>
    </submittedName>
</protein>
<gene>
    <name evidence="1" type="ORF">M413DRAFT_26942</name>
</gene>
<proteinExistence type="predicted"/>
<name>A0A0C2YMC1_HEBCY</name>
<dbReference type="HOGENOM" id="CLU_175714_0_0_1"/>
<reference evidence="2" key="2">
    <citation type="submission" date="2015-01" db="EMBL/GenBank/DDBJ databases">
        <title>Evolutionary Origins and Diversification of the Mycorrhizal Mutualists.</title>
        <authorList>
            <consortium name="DOE Joint Genome Institute"/>
            <consortium name="Mycorrhizal Genomics Consortium"/>
            <person name="Kohler A."/>
            <person name="Kuo A."/>
            <person name="Nagy L.G."/>
            <person name="Floudas D."/>
            <person name="Copeland A."/>
            <person name="Barry K.W."/>
            <person name="Cichocki N."/>
            <person name="Veneault-Fourrey C."/>
            <person name="LaButti K."/>
            <person name="Lindquist E.A."/>
            <person name="Lipzen A."/>
            <person name="Lundell T."/>
            <person name="Morin E."/>
            <person name="Murat C."/>
            <person name="Riley R."/>
            <person name="Ohm R."/>
            <person name="Sun H."/>
            <person name="Tunlid A."/>
            <person name="Henrissat B."/>
            <person name="Grigoriev I.V."/>
            <person name="Hibbett D.S."/>
            <person name="Martin F."/>
        </authorList>
    </citation>
    <scope>NUCLEOTIDE SEQUENCE [LARGE SCALE GENOMIC DNA]</scope>
    <source>
        <strain evidence="2">h7</strain>
    </source>
</reference>
<dbReference type="Proteomes" id="UP000053424">
    <property type="component" value="Unassembled WGS sequence"/>
</dbReference>
<dbReference type="EMBL" id="KN831778">
    <property type="protein sequence ID" value="KIM42127.1"/>
    <property type="molecule type" value="Genomic_DNA"/>
</dbReference>
<reference evidence="1 2" key="1">
    <citation type="submission" date="2014-04" db="EMBL/GenBank/DDBJ databases">
        <authorList>
            <consortium name="DOE Joint Genome Institute"/>
            <person name="Kuo A."/>
            <person name="Gay G."/>
            <person name="Dore J."/>
            <person name="Kohler A."/>
            <person name="Nagy L.G."/>
            <person name="Floudas D."/>
            <person name="Copeland A."/>
            <person name="Barry K.W."/>
            <person name="Cichocki N."/>
            <person name="Veneault-Fourrey C."/>
            <person name="LaButti K."/>
            <person name="Lindquist E.A."/>
            <person name="Lipzen A."/>
            <person name="Lundell T."/>
            <person name="Morin E."/>
            <person name="Murat C."/>
            <person name="Sun H."/>
            <person name="Tunlid A."/>
            <person name="Henrissat B."/>
            <person name="Grigoriev I.V."/>
            <person name="Hibbett D.S."/>
            <person name="Martin F."/>
            <person name="Nordberg H.P."/>
            <person name="Cantor M.N."/>
            <person name="Hua S.X."/>
        </authorList>
    </citation>
    <scope>NUCLEOTIDE SEQUENCE [LARGE SCALE GENOMIC DNA]</scope>
    <source>
        <strain evidence="2">h7</strain>
    </source>
</reference>
<dbReference type="AlphaFoldDB" id="A0A0C2YMC1"/>
<dbReference type="Pfam" id="PF11093">
    <property type="entry name" value="Mitochondr_Som1"/>
    <property type="match status" value="1"/>
</dbReference>
<dbReference type="GO" id="GO:0042720">
    <property type="term" value="C:mitochondrial inner membrane peptidase complex"/>
    <property type="evidence" value="ECO:0007669"/>
    <property type="project" value="InterPro"/>
</dbReference>
<dbReference type="InterPro" id="IPR024645">
    <property type="entry name" value="Mitochondr_Som1"/>
</dbReference>
<dbReference type="OrthoDB" id="3983163at2759"/>
<accession>A0A0C2YMC1</accession>
<evidence type="ECO:0000313" key="2">
    <source>
        <dbReference type="Proteomes" id="UP000053424"/>
    </source>
</evidence>
<sequence length="103" mass="11599">MASKAKESMEKESGCRIAEILQYTCVVKKSRVINMPPRTVCYPIPRILKLCPGRPAVEITKFVELDAKTGEVEIPAGFSADSVKGRPWREVIRYEEEADNNTQ</sequence>